<evidence type="ECO:0000256" key="3">
    <source>
        <dbReference type="ARBA" id="ARBA00021453"/>
    </source>
</evidence>
<feature type="compositionally biased region" description="Polar residues" evidence="10">
    <location>
        <begin position="1"/>
        <end position="18"/>
    </location>
</feature>
<feature type="domain" description="TFIIF beta subunit HTH" evidence="11">
    <location>
        <begin position="292"/>
        <end position="356"/>
    </location>
</feature>
<dbReference type="Pfam" id="PF17683">
    <property type="entry name" value="TFIIF_beta_N"/>
    <property type="match status" value="1"/>
</dbReference>
<dbReference type="FunFam" id="1.10.10.10:FF:000035">
    <property type="entry name" value="General transcription factor IIF subunit 2"/>
    <property type="match status" value="1"/>
</dbReference>
<reference evidence="13" key="3">
    <citation type="submission" date="2025-07" db="EMBL/GenBank/DDBJ databases">
        <authorList>
            <consortium name="NCBI Genome Project"/>
        </authorList>
    </citation>
    <scope>NUCLEOTIDE SEQUENCE</scope>
    <source>
        <strain evidence="13">CBS432</strain>
    </source>
</reference>
<proteinExistence type="inferred from homology"/>
<feature type="domain" description="TFIIF beta subunit N-terminal" evidence="12">
    <location>
        <begin position="65"/>
        <end position="226"/>
    </location>
</feature>
<reference evidence="13" key="1">
    <citation type="journal article" date="2017" name="Nat. Genet.">
        <title>Contrasting evolutionary genome dynamics between domesticated and wild yeasts.</title>
        <authorList>
            <person name="Yue J.X."/>
            <person name="Li J."/>
            <person name="Aigrain L."/>
            <person name="Hallin J."/>
            <person name="Persson K."/>
            <person name="Oliver K."/>
            <person name="Bergstrom A."/>
            <person name="Coupland P."/>
            <person name="Warringer J."/>
            <person name="Lagomarsino M.C."/>
            <person name="Fischer G."/>
            <person name="Durbin R."/>
            <person name="Liti G."/>
        </authorList>
    </citation>
    <scope>NUCLEOTIDE SEQUENCE</scope>
    <source>
        <strain evidence="13">CBS432</strain>
    </source>
</reference>
<evidence type="ECO:0000256" key="1">
    <source>
        <dbReference type="ARBA" id="ARBA00004123"/>
    </source>
</evidence>
<dbReference type="GO" id="GO:0005674">
    <property type="term" value="C:transcription factor TFIIF complex"/>
    <property type="evidence" value="ECO:0007669"/>
    <property type="project" value="InterPro"/>
</dbReference>
<protein>
    <recommendedName>
        <fullName evidence="3">Transcription initiation factor IIF subunit beta</fullName>
    </recommendedName>
    <alternativeName>
        <fullName evidence="9">TFIIF medium subunit</fullName>
    </alternativeName>
    <alternativeName>
        <fullName evidence="8">TFIIF-beta</fullName>
    </alternativeName>
</protein>
<dbReference type="KEGG" id="spao:SPAR_G02370"/>
<feature type="region of interest" description="Disordered" evidence="10">
    <location>
        <begin position="1"/>
        <end position="47"/>
    </location>
</feature>
<evidence type="ECO:0000256" key="10">
    <source>
        <dbReference type="SAM" id="MobiDB-lite"/>
    </source>
</evidence>
<evidence type="ECO:0000259" key="12">
    <source>
        <dbReference type="Pfam" id="PF17683"/>
    </source>
</evidence>
<dbReference type="InterPro" id="IPR040450">
    <property type="entry name" value="TFIIF_beta_HTH"/>
</dbReference>
<feature type="region of interest" description="Disordered" evidence="10">
    <location>
        <begin position="366"/>
        <end position="400"/>
    </location>
</feature>
<dbReference type="PANTHER" id="PTHR10445">
    <property type="entry name" value="GENERAL TRANSCRIPTION FACTOR IIF SUBUNIT 2"/>
    <property type="match status" value="1"/>
</dbReference>
<accession>A0A8B8URJ1</accession>
<dbReference type="VEuPathDB" id="FungiDB:SPAR_G02370"/>
<feature type="region of interest" description="Disordered" evidence="10">
    <location>
        <begin position="165"/>
        <end position="194"/>
    </location>
</feature>
<evidence type="ECO:0000256" key="8">
    <source>
        <dbReference type="ARBA" id="ARBA00081473"/>
    </source>
</evidence>
<reference evidence="13" key="2">
    <citation type="submission" date="2020-01" db="EMBL/GenBank/DDBJ databases">
        <title>Population-level Yeast Reference Genomes.</title>
        <authorList>
            <person name="Yue J.-X."/>
        </authorList>
    </citation>
    <scope>NUCLEOTIDE SEQUENCE</scope>
    <source>
        <strain evidence="13">CBS432</strain>
    </source>
</reference>
<sequence length="400" mass="46535">MSSGSAGAPALSNNSATSVGKEKSGNISGDEYLSQEEEVFDGNDIENNETKVYEESLDLDLERSNRQVWLVRLPMFLAEKWRDRNNLHGQELGKIRINKDGSKITLLLNENDNDSIPHEYDLELTKKVVENEYVFTEQNLKKYQQRKKELEADPEKQRQAYLKKQEREEELKKKQQQQKRRNNRKKFNHRVMTDRDGRDRYIPYVKTIPKKTAIVGTVCHECQVMPSMNDPNYHKIVEQRRNIVKLNNKERITTLDETVGVTMSHTGMSMRSDNSNFLKVGREKAKSNIKSIRMPKKEILDYLFKLFDEYDYWSLKGLKERTRQPEAHLKECLDKVATLVKKGPYAFKYTLRPEYKKLKEEERKATLGELADEQTGSAGDSAQGEAEADLEDEIEMEDVV</sequence>
<dbReference type="InterPro" id="IPR003196">
    <property type="entry name" value="TFIIF_beta"/>
</dbReference>
<feature type="compositionally biased region" description="Basic residues" evidence="10">
    <location>
        <begin position="174"/>
        <end position="189"/>
    </location>
</feature>
<dbReference type="GeneID" id="54630631"/>
<evidence type="ECO:0000256" key="7">
    <source>
        <dbReference type="ARBA" id="ARBA00023242"/>
    </source>
</evidence>
<dbReference type="AlphaFoldDB" id="A0A8B8URJ1"/>
<keyword evidence="5" id="KW-0238">DNA-binding</keyword>
<dbReference type="PANTHER" id="PTHR10445:SF0">
    <property type="entry name" value="GENERAL TRANSCRIPTION FACTOR IIF SUBUNIT 2"/>
    <property type="match status" value="1"/>
</dbReference>
<gene>
    <name evidence="13" type="primary">TFG2</name>
    <name evidence="13" type="ORF">SPAR_G02370</name>
</gene>
<dbReference type="InterPro" id="IPR011039">
    <property type="entry name" value="TFIIF_interaction"/>
</dbReference>
<reference evidence="13" key="4">
    <citation type="submission" date="2025-08" db="UniProtKB">
        <authorList>
            <consortium name="RefSeq"/>
        </authorList>
    </citation>
    <scope>IDENTIFICATION</scope>
    <source>
        <strain evidence="13">CBS432</strain>
    </source>
</reference>
<keyword evidence="6" id="KW-0804">Transcription</keyword>
<keyword evidence="4" id="KW-0805">Transcription regulation</keyword>
<dbReference type="InterPro" id="IPR036388">
    <property type="entry name" value="WH-like_DNA-bd_sf"/>
</dbReference>
<dbReference type="Gene3D" id="1.10.10.10">
    <property type="entry name" value="Winged helix-like DNA-binding domain superfamily/Winged helix DNA-binding domain"/>
    <property type="match status" value="1"/>
</dbReference>
<evidence type="ECO:0000256" key="4">
    <source>
        <dbReference type="ARBA" id="ARBA00023015"/>
    </source>
</evidence>
<dbReference type="Pfam" id="PF02270">
    <property type="entry name" value="TFIIF_beta"/>
    <property type="match status" value="1"/>
</dbReference>
<dbReference type="OrthoDB" id="26094at2759"/>
<dbReference type="SUPFAM" id="SSF46785">
    <property type="entry name" value="Winged helix' DNA-binding domain"/>
    <property type="match status" value="1"/>
</dbReference>
<evidence type="ECO:0000259" key="11">
    <source>
        <dbReference type="Pfam" id="PF02270"/>
    </source>
</evidence>
<dbReference type="GO" id="GO:0006367">
    <property type="term" value="P:transcription initiation at RNA polymerase II promoter"/>
    <property type="evidence" value="ECO:0007669"/>
    <property type="project" value="InterPro"/>
</dbReference>
<name>A0A8B8URJ1_SACPA</name>
<dbReference type="CDD" id="cd07980">
    <property type="entry name" value="TFIIF_beta"/>
    <property type="match status" value="1"/>
</dbReference>
<feature type="compositionally biased region" description="Acidic residues" evidence="10">
    <location>
        <begin position="33"/>
        <end position="47"/>
    </location>
</feature>
<comment type="similarity">
    <text evidence="2">Belongs to the TFIIF beta subunit family.</text>
</comment>
<dbReference type="SUPFAM" id="SSF50916">
    <property type="entry name" value="Rap30/74 interaction domains"/>
    <property type="match status" value="1"/>
</dbReference>
<dbReference type="InterPro" id="IPR040504">
    <property type="entry name" value="TFIIF_beta_N"/>
</dbReference>
<evidence type="ECO:0000313" key="13">
    <source>
        <dbReference type="RefSeq" id="XP_033766359.1"/>
    </source>
</evidence>
<feature type="compositionally biased region" description="Acidic residues" evidence="10">
    <location>
        <begin position="386"/>
        <end position="400"/>
    </location>
</feature>
<dbReference type="GO" id="GO:0003677">
    <property type="term" value="F:DNA binding"/>
    <property type="evidence" value="ECO:0007669"/>
    <property type="project" value="UniProtKB-KW"/>
</dbReference>
<evidence type="ECO:0000256" key="2">
    <source>
        <dbReference type="ARBA" id="ARBA00009543"/>
    </source>
</evidence>
<organism evidence="13">
    <name type="scientific">Saccharomyces paradoxus</name>
    <name type="common">Yeast</name>
    <name type="synonym">Saccharomyces douglasii</name>
    <dbReference type="NCBI Taxonomy" id="27291"/>
    <lineage>
        <taxon>Eukaryota</taxon>
        <taxon>Fungi</taxon>
        <taxon>Dikarya</taxon>
        <taxon>Ascomycota</taxon>
        <taxon>Saccharomycotina</taxon>
        <taxon>Saccharomycetes</taxon>
        <taxon>Saccharomycetales</taxon>
        <taxon>Saccharomycetaceae</taxon>
        <taxon>Saccharomyces</taxon>
    </lineage>
</organism>
<dbReference type="RefSeq" id="XP_033766359.1">
    <property type="nucleotide sequence ID" value="XM_033910468.1"/>
</dbReference>
<comment type="subcellular location">
    <subcellularLocation>
        <location evidence="1">Nucleus</location>
    </subcellularLocation>
</comment>
<evidence type="ECO:0000256" key="6">
    <source>
        <dbReference type="ARBA" id="ARBA00023163"/>
    </source>
</evidence>
<keyword evidence="7" id="KW-0539">Nucleus</keyword>
<dbReference type="InterPro" id="IPR036390">
    <property type="entry name" value="WH_DNA-bd_sf"/>
</dbReference>
<evidence type="ECO:0000256" key="9">
    <source>
        <dbReference type="ARBA" id="ARBA00081863"/>
    </source>
</evidence>
<evidence type="ECO:0000256" key="5">
    <source>
        <dbReference type="ARBA" id="ARBA00023125"/>
    </source>
</evidence>